<evidence type="ECO:0000256" key="7">
    <source>
        <dbReference type="HAMAP-Rule" id="MF_01307"/>
    </source>
</evidence>
<dbReference type="AlphaFoldDB" id="A0A1W9S0U4"/>
<dbReference type="GO" id="GO:0019843">
    <property type="term" value="F:rRNA binding"/>
    <property type="evidence" value="ECO:0007669"/>
    <property type="project" value="UniProtKB-UniRule"/>
</dbReference>
<organism evidence="11 12">
    <name type="scientific">Candidatus Coatesbacteria bacterium 4484_99</name>
    <dbReference type="NCBI Taxonomy" id="1970774"/>
    <lineage>
        <taxon>Bacteria</taxon>
        <taxon>Candidatus Coatesiibacteriota</taxon>
    </lineage>
</organism>
<dbReference type="NCBIfam" id="TIGR01021">
    <property type="entry name" value="rpsE_bact"/>
    <property type="match status" value="1"/>
</dbReference>
<evidence type="ECO:0000256" key="9">
    <source>
        <dbReference type="SAM" id="MobiDB-lite"/>
    </source>
</evidence>
<evidence type="ECO:0000256" key="6">
    <source>
        <dbReference type="ARBA" id="ARBA00035255"/>
    </source>
</evidence>
<dbReference type="InterPro" id="IPR005324">
    <property type="entry name" value="Ribosomal_uS5_C"/>
</dbReference>
<dbReference type="InterPro" id="IPR000851">
    <property type="entry name" value="Ribosomal_uS5"/>
</dbReference>
<evidence type="ECO:0000256" key="3">
    <source>
        <dbReference type="ARBA" id="ARBA00022884"/>
    </source>
</evidence>
<evidence type="ECO:0000256" key="8">
    <source>
        <dbReference type="RuleBase" id="RU003823"/>
    </source>
</evidence>
<dbReference type="GO" id="GO:0006412">
    <property type="term" value="P:translation"/>
    <property type="evidence" value="ECO:0007669"/>
    <property type="project" value="UniProtKB-UniRule"/>
</dbReference>
<dbReference type="PROSITE" id="PS50881">
    <property type="entry name" value="S5_DSRBD"/>
    <property type="match status" value="1"/>
</dbReference>
<dbReference type="InterPro" id="IPR018192">
    <property type="entry name" value="Ribosomal_uS5_N_CS"/>
</dbReference>
<dbReference type="InterPro" id="IPR020568">
    <property type="entry name" value="Ribosomal_Su5_D2-typ_SF"/>
</dbReference>
<comment type="function">
    <text evidence="7">With S4 and S12 plays an important role in translational accuracy.</text>
</comment>
<comment type="similarity">
    <text evidence="1 7 8">Belongs to the universal ribosomal protein uS5 family.</text>
</comment>
<feature type="compositionally biased region" description="Basic and acidic residues" evidence="9">
    <location>
        <begin position="181"/>
        <end position="206"/>
    </location>
</feature>
<keyword evidence="2 7" id="KW-0699">rRNA-binding</keyword>
<dbReference type="PANTHER" id="PTHR48277">
    <property type="entry name" value="MITOCHONDRIAL RIBOSOMAL PROTEIN S5"/>
    <property type="match status" value="1"/>
</dbReference>
<keyword evidence="5 7" id="KW-0687">Ribonucleoprotein</keyword>
<dbReference type="SUPFAM" id="SSF54768">
    <property type="entry name" value="dsRNA-binding domain-like"/>
    <property type="match status" value="1"/>
</dbReference>
<dbReference type="Pfam" id="PF03719">
    <property type="entry name" value="Ribosomal_S5_C"/>
    <property type="match status" value="1"/>
</dbReference>
<comment type="function">
    <text evidence="7">Located at the back of the 30S subunit body where it stabilizes the conformation of the head with respect to the body.</text>
</comment>
<evidence type="ECO:0000256" key="1">
    <source>
        <dbReference type="ARBA" id="ARBA00008945"/>
    </source>
</evidence>
<dbReference type="InterPro" id="IPR014721">
    <property type="entry name" value="Ribsml_uS5_D2-typ_fold_subgr"/>
</dbReference>
<evidence type="ECO:0000256" key="4">
    <source>
        <dbReference type="ARBA" id="ARBA00022980"/>
    </source>
</evidence>
<dbReference type="GO" id="GO:0003735">
    <property type="term" value="F:structural constituent of ribosome"/>
    <property type="evidence" value="ECO:0007669"/>
    <property type="project" value="UniProtKB-UniRule"/>
</dbReference>
<feature type="region of interest" description="Disordered" evidence="9">
    <location>
        <begin position="181"/>
        <end position="219"/>
    </location>
</feature>
<keyword evidence="3 7" id="KW-0694">RNA-binding</keyword>
<dbReference type="GO" id="GO:0015935">
    <property type="term" value="C:small ribosomal subunit"/>
    <property type="evidence" value="ECO:0007669"/>
    <property type="project" value="InterPro"/>
</dbReference>
<feature type="compositionally biased region" description="Acidic residues" evidence="9">
    <location>
        <begin position="207"/>
        <end position="219"/>
    </location>
</feature>
<dbReference type="Proteomes" id="UP000192611">
    <property type="component" value="Unassembled WGS sequence"/>
</dbReference>
<reference evidence="12" key="1">
    <citation type="submission" date="2017-03" db="EMBL/GenBank/DDBJ databases">
        <title>Novel pathways for hydrocarbon cycling and metabolic interdependencies in hydrothermal sediment communities.</title>
        <authorList>
            <person name="Dombrowski N."/>
            <person name="Seitz K."/>
            <person name="Teske A."/>
            <person name="Baker B."/>
        </authorList>
    </citation>
    <scope>NUCLEOTIDE SEQUENCE [LARGE SCALE GENOMIC DNA]</scope>
</reference>
<evidence type="ECO:0000313" key="11">
    <source>
        <dbReference type="EMBL" id="OQX90414.1"/>
    </source>
</evidence>
<dbReference type="Pfam" id="PF00333">
    <property type="entry name" value="Ribosomal_S5"/>
    <property type="match status" value="1"/>
</dbReference>
<comment type="subunit">
    <text evidence="7">Part of the 30S ribosomal subunit. Contacts proteins S4 and S8.</text>
</comment>
<dbReference type="InterPro" id="IPR005712">
    <property type="entry name" value="Ribosomal_uS5_bac-type"/>
</dbReference>
<proteinExistence type="inferred from homology"/>
<dbReference type="InterPro" id="IPR013810">
    <property type="entry name" value="Ribosomal_uS5_N"/>
</dbReference>
<evidence type="ECO:0000256" key="2">
    <source>
        <dbReference type="ARBA" id="ARBA00022730"/>
    </source>
</evidence>
<dbReference type="GO" id="GO:0005737">
    <property type="term" value="C:cytoplasm"/>
    <property type="evidence" value="ECO:0007669"/>
    <property type="project" value="UniProtKB-ARBA"/>
</dbReference>
<gene>
    <name evidence="7" type="primary">rpsE</name>
    <name evidence="11" type="ORF">B6D57_03320</name>
</gene>
<keyword evidence="4 7" id="KW-0689">Ribosomal protein</keyword>
<dbReference type="Gene3D" id="3.30.230.10">
    <property type="match status" value="1"/>
</dbReference>
<dbReference type="PANTHER" id="PTHR48277:SF1">
    <property type="entry name" value="MITOCHONDRIAL RIBOSOMAL PROTEIN S5"/>
    <property type="match status" value="1"/>
</dbReference>
<evidence type="ECO:0000259" key="10">
    <source>
        <dbReference type="PROSITE" id="PS50881"/>
    </source>
</evidence>
<evidence type="ECO:0000256" key="5">
    <source>
        <dbReference type="ARBA" id="ARBA00023274"/>
    </source>
</evidence>
<comment type="caution">
    <text evidence="11">The sequence shown here is derived from an EMBL/GenBank/DDBJ whole genome shotgun (WGS) entry which is preliminary data.</text>
</comment>
<evidence type="ECO:0000313" key="12">
    <source>
        <dbReference type="Proteomes" id="UP000192611"/>
    </source>
</evidence>
<dbReference type="SUPFAM" id="SSF54211">
    <property type="entry name" value="Ribosomal protein S5 domain 2-like"/>
    <property type="match status" value="1"/>
</dbReference>
<name>A0A1W9S0U4_9BACT</name>
<dbReference type="HAMAP" id="MF_01307_B">
    <property type="entry name" value="Ribosomal_uS5_B"/>
    <property type="match status" value="1"/>
</dbReference>
<protein>
    <recommendedName>
        <fullName evidence="6 7">Small ribosomal subunit protein uS5</fullName>
    </recommendedName>
</protein>
<dbReference type="Gene3D" id="3.30.160.20">
    <property type="match status" value="1"/>
</dbReference>
<dbReference type="PROSITE" id="PS00585">
    <property type="entry name" value="RIBOSOMAL_S5"/>
    <property type="match status" value="1"/>
</dbReference>
<feature type="domain" description="S5 DRBM" evidence="10">
    <location>
        <begin position="18"/>
        <end position="81"/>
    </location>
</feature>
<sequence>MAGKNKGEFIEIEPKQEIVEKVVRVNRYAKVHKGGRHFSFGALVVVGDKNGRVGFAQGKAREVSVAVTKGAKAARSNMFTFTLYGTTIPHSVMATYCSTTVFLKPARPGTGVIAGGGVRALLEVGGVQDIYTKIIGSTNPHNVLKATALALKSIMNPVEVMKKRGKVIRRFEHMVEKAVEEEKAEGETEAKVVVESTDSKEDKVATDVEEEIGENEMVE</sequence>
<dbReference type="EMBL" id="NATQ01000057">
    <property type="protein sequence ID" value="OQX90414.1"/>
    <property type="molecule type" value="Genomic_DNA"/>
</dbReference>
<dbReference type="FunFam" id="3.30.230.10:FF:000002">
    <property type="entry name" value="30S ribosomal protein S5"/>
    <property type="match status" value="1"/>
</dbReference>
<comment type="domain">
    <text evidence="7">The N-terminal domain interacts with the head of the 30S subunit; the C-terminal domain interacts with the body and contacts protein S4. The interaction surface between S4 and S5 is involved in control of translational fidelity.</text>
</comment>
<accession>A0A1W9S0U4</accession>